<dbReference type="NCBIfam" id="TIGR03519">
    <property type="entry name" value="T9SS_PorP_fam"/>
    <property type="match status" value="1"/>
</dbReference>
<proteinExistence type="predicted"/>
<reference evidence="2 3" key="1">
    <citation type="submission" date="2017-05" db="EMBL/GenBank/DDBJ databases">
        <authorList>
            <person name="Varghese N."/>
            <person name="Submissions S."/>
        </authorList>
    </citation>
    <scope>NUCLEOTIDE SEQUENCE [LARGE SCALE GENOMIC DNA]</scope>
    <source>
        <strain evidence="2 3">DSM 27040</strain>
    </source>
</reference>
<dbReference type="InterPro" id="IPR019861">
    <property type="entry name" value="PorP/SprF_Bacteroidetes"/>
</dbReference>
<organism evidence="2 3">
    <name type="scientific">Saccharicrinis carchari</name>
    <dbReference type="NCBI Taxonomy" id="1168039"/>
    <lineage>
        <taxon>Bacteria</taxon>
        <taxon>Pseudomonadati</taxon>
        <taxon>Bacteroidota</taxon>
        <taxon>Bacteroidia</taxon>
        <taxon>Marinilabiliales</taxon>
        <taxon>Marinilabiliaceae</taxon>
        <taxon>Saccharicrinis</taxon>
    </lineage>
</organism>
<gene>
    <name evidence="2" type="ORF">SAMN06265379_102103</name>
</gene>
<dbReference type="EMBL" id="FXTB01000002">
    <property type="protein sequence ID" value="SMO51018.1"/>
    <property type="molecule type" value="Genomic_DNA"/>
</dbReference>
<dbReference type="AlphaFoldDB" id="A0A521BV38"/>
<dbReference type="OrthoDB" id="1118477at2"/>
<feature type="signal peptide" evidence="1">
    <location>
        <begin position="1"/>
        <end position="20"/>
    </location>
</feature>
<name>A0A521BV38_SACCC</name>
<evidence type="ECO:0000313" key="2">
    <source>
        <dbReference type="EMBL" id="SMO51018.1"/>
    </source>
</evidence>
<evidence type="ECO:0000313" key="3">
    <source>
        <dbReference type="Proteomes" id="UP000319040"/>
    </source>
</evidence>
<keyword evidence="1" id="KW-0732">Signal</keyword>
<evidence type="ECO:0000256" key="1">
    <source>
        <dbReference type="SAM" id="SignalP"/>
    </source>
</evidence>
<keyword evidence="3" id="KW-1185">Reference proteome</keyword>
<sequence>MKYFILILTLLILSASDALAQRELKMSQYMHNRYSINPAFGGAHESLSMYGSYRKKWLGFDASPSGALFTLSSPLKKENVALGAQFFNDKFGVSQNTGFNLSYAYRLKLNEHTKLAFGISGGMVNYKSNWTDVILSSDKTDPHFANIEQTVAPWVSFGAAIYHTKYFAGLSLPSLLYHDRYQTGESSLDFAKIDYLLTAGYMYHLNANIMLQPSMLLRINPNEETFVDISATAVAMNAFILGASYRTSNQIIGIVGYQITPQFRFSYSLDYDIDPIGTYNNGTHEVALQINFGYKTNSPDPKFF</sequence>
<feature type="chain" id="PRO_5022102121" evidence="1">
    <location>
        <begin position="21"/>
        <end position="304"/>
    </location>
</feature>
<dbReference type="RefSeq" id="WP_142532420.1">
    <property type="nucleotide sequence ID" value="NZ_FXTB01000002.1"/>
</dbReference>
<dbReference type="Pfam" id="PF11751">
    <property type="entry name" value="PorP_SprF"/>
    <property type="match status" value="1"/>
</dbReference>
<dbReference type="Proteomes" id="UP000319040">
    <property type="component" value="Unassembled WGS sequence"/>
</dbReference>
<accession>A0A521BV38</accession>
<protein>
    <submittedName>
        <fullName evidence="2">Type IX secretion system membrane protein, PorP/SprF family</fullName>
    </submittedName>
</protein>